<feature type="signal peptide" evidence="12">
    <location>
        <begin position="1"/>
        <end position="21"/>
    </location>
</feature>
<comment type="caution">
    <text evidence="14">The sequence shown here is derived from an EMBL/GenBank/DDBJ whole genome shotgun (WGS) entry which is preliminary data.</text>
</comment>
<dbReference type="Proteomes" id="UP000620124">
    <property type="component" value="Unassembled WGS sequence"/>
</dbReference>
<evidence type="ECO:0000256" key="10">
    <source>
        <dbReference type="RuleBase" id="RU000304"/>
    </source>
</evidence>
<evidence type="ECO:0000256" key="3">
    <source>
        <dbReference type="ARBA" id="ARBA00022679"/>
    </source>
</evidence>
<feature type="transmembrane region" description="Helical" evidence="11">
    <location>
        <begin position="81"/>
        <end position="103"/>
    </location>
</feature>
<keyword evidence="2 10" id="KW-0723">Serine/threonine-protein kinase</keyword>
<sequence length="471" mass="52633">MIPFAIRVVTCLSSFLTHADSIRCRVIVASRKAVDTAVLIVVGAVKAQVKRTLELPPSPTKTWPLFIPPTRSSFVSYTPPIAFWILSLLVGAITLYMVASAIGKIGAGCKTRRFSWDVLPGSTCMLQPGLAWYGVQKYDVQEMLQTALPAPNVLLDASPPRLRCPEFWGSRSWKPLRWLGVNNTVDPLKLRLVKELGFGGFGDVIKVRSLAKRQNLAVKRISKHKHIAETSTTLSFFDSKGPRRSVLNEIAVYLLMHNNAAIPSLHGTFHDQDYYYLVMDCARAFDEACIRSRKIALSYGRQLALALLALHERGVVHSDIKPDNLLLASDGRLMVIDFGLAQMFNMHAPSAALFPQWHDLRQQALLQPGSGHFPLLWPDEDNPHRTRLYGGTPGYISLPVGRGDLVSYGSDLYGFACVLDEWLAKGISAEGQDLEMVSEVDTSFFDRILSYEKPLRFESWREVLDHPIWTS</sequence>
<dbReference type="PANTHER" id="PTHR24356">
    <property type="entry name" value="SERINE/THREONINE-PROTEIN KINASE"/>
    <property type="match status" value="1"/>
</dbReference>
<comment type="catalytic activity">
    <reaction evidence="7">
        <text>L-threonyl-[protein] + ATP = O-phospho-L-threonyl-[protein] + ADP + H(+)</text>
        <dbReference type="Rhea" id="RHEA:46608"/>
        <dbReference type="Rhea" id="RHEA-COMP:11060"/>
        <dbReference type="Rhea" id="RHEA-COMP:11605"/>
        <dbReference type="ChEBI" id="CHEBI:15378"/>
        <dbReference type="ChEBI" id="CHEBI:30013"/>
        <dbReference type="ChEBI" id="CHEBI:30616"/>
        <dbReference type="ChEBI" id="CHEBI:61977"/>
        <dbReference type="ChEBI" id="CHEBI:456216"/>
        <dbReference type="EC" id="2.7.11.1"/>
    </reaction>
</comment>
<feature type="domain" description="Protein kinase" evidence="13">
    <location>
        <begin position="190"/>
        <end position="471"/>
    </location>
</feature>
<keyword evidence="12" id="KW-0732">Signal</keyword>
<evidence type="ECO:0000313" key="14">
    <source>
        <dbReference type="EMBL" id="KAF7357851.1"/>
    </source>
</evidence>
<keyword evidence="11" id="KW-0472">Membrane</keyword>
<feature type="binding site" evidence="9">
    <location>
        <position position="219"/>
    </location>
    <ligand>
        <name>ATP</name>
        <dbReference type="ChEBI" id="CHEBI:30616"/>
    </ligand>
</feature>
<dbReference type="PANTHER" id="PTHR24356:SF1">
    <property type="entry name" value="SERINE_THREONINE-PROTEIN KINASE GREATWALL"/>
    <property type="match status" value="1"/>
</dbReference>
<dbReference type="PROSITE" id="PS50011">
    <property type="entry name" value="PROTEIN_KINASE_DOM"/>
    <property type="match status" value="1"/>
</dbReference>
<dbReference type="EMBL" id="JACAZI010000006">
    <property type="protein sequence ID" value="KAF7357851.1"/>
    <property type="molecule type" value="Genomic_DNA"/>
</dbReference>
<dbReference type="GO" id="GO:0005524">
    <property type="term" value="F:ATP binding"/>
    <property type="evidence" value="ECO:0007669"/>
    <property type="project" value="UniProtKB-UniRule"/>
</dbReference>
<dbReference type="Pfam" id="PF00069">
    <property type="entry name" value="Pkinase"/>
    <property type="match status" value="1"/>
</dbReference>
<dbReference type="GO" id="GO:0004674">
    <property type="term" value="F:protein serine/threonine kinase activity"/>
    <property type="evidence" value="ECO:0007669"/>
    <property type="project" value="UniProtKB-KW"/>
</dbReference>
<feature type="chain" id="PRO_5034673921" description="non-specific serine/threonine protein kinase" evidence="12">
    <location>
        <begin position="22"/>
        <end position="471"/>
    </location>
</feature>
<protein>
    <recommendedName>
        <fullName evidence="1">non-specific serine/threonine protein kinase</fullName>
        <ecNumber evidence="1">2.7.11.1</ecNumber>
    </recommendedName>
</protein>
<keyword evidence="11" id="KW-1133">Transmembrane helix</keyword>
<dbReference type="InterPro" id="IPR017441">
    <property type="entry name" value="Protein_kinase_ATP_BS"/>
</dbReference>
<dbReference type="EC" id="2.7.11.1" evidence="1"/>
<organism evidence="14 15">
    <name type="scientific">Mycena venus</name>
    <dbReference type="NCBI Taxonomy" id="2733690"/>
    <lineage>
        <taxon>Eukaryota</taxon>
        <taxon>Fungi</taxon>
        <taxon>Dikarya</taxon>
        <taxon>Basidiomycota</taxon>
        <taxon>Agaricomycotina</taxon>
        <taxon>Agaricomycetes</taxon>
        <taxon>Agaricomycetidae</taxon>
        <taxon>Agaricales</taxon>
        <taxon>Marasmiineae</taxon>
        <taxon>Mycenaceae</taxon>
        <taxon>Mycena</taxon>
    </lineage>
</organism>
<comment type="similarity">
    <text evidence="10">Belongs to the protein kinase superfamily.</text>
</comment>
<dbReference type="InterPro" id="IPR000719">
    <property type="entry name" value="Prot_kinase_dom"/>
</dbReference>
<evidence type="ECO:0000313" key="15">
    <source>
        <dbReference type="Proteomes" id="UP000620124"/>
    </source>
</evidence>
<dbReference type="InterPro" id="IPR008271">
    <property type="entry name" value="Ser/Thr_kinase_AS"/>
</dbReference>
<dbReference type="Gene3D" id="3.30.200.20">
    <property type="entry name" value="Phosphorylase Kinase, domain 1"/>
    <property type="match status" value="1"/>
</dbReference>
<name>A0A8H7D3P7_9AGAR</name>
<evidence type="ECO:0000256" key="6">
    <source>
        <dbReference type="ARBA" id="ARBA00022840"/>
    </source>
</evidence>
<evidence type="ECO:0000256" key="11">
    <source>
        <dbReference type="SAM" id="Phobius"/>
    </source>
</evidence>
<dbReference type="AlphaFoldDB" id="A0A8H7D3P7"/>
<reference evidence="14" key="1">
    <citation type="submission" date="2020-05" db="EMBL/GenBank/DDBJ databases">
        <title>Mycena genomes resolve the evolution of fungal bioluminescence.</title>
        <authorList>
            <person name="Tsai I.J."/>
        </authorList>
    </citation>
    <scope>NUCLEOTIDE SEQUENCE</scope>
    <source>
        <strain evidence="14">CCC161011</strain>
    </source>
</reference>
<keyword evidence="15" id="KW-1185">Reference proteome</keyword>
<comment type="catalytic activity">
    <reaction evidence="8">
        <text>L-seryl-[protein] + ATP = O-phospho-L-seryl-[protein] + ADP + H(+)</text>
        <dbReference type="Rhea" id="RHEA:17989"/>
        <dbReference type="Rhea" id="RHEA-COMP:9863"/>
        <dbReference type="Rhea" id="RHEA-COMP:11604"/>
        <dbReference type="ChEBI" id="CHEBI:15378"/>
        <dbReference type="ChEBI" id="CHEBI:29999"/>
        <dbReference type="ChEBI" id="CHEBI:30616"/>
        <dbReference type="ChEBI" id="CHEBI:83421"/>
        <dbReference type="ChEBI" id="CHEBI:456216"/>
        <dbReference type="EC" id="2.7.11.1"/>
    </reaction>
</comment>
<gene>
    <name evidence="14" type="ORF">MVEN_00831300</name>
</gene>
<evidence type="ECO:0000256" key="7">
    <source>
        <dbReference type="ARBA" id="ARBA00047899"/>
    </source>
</evidence>
<dbReference type="InterPro" id="IPR011009">
    <property type="entry name" value="Kinase-like_dom_sf"/>
</dbReference>
<evidence type="ECO:0000256" key="12">
    <source>
        <dbReference type="SAM" id="SignalP"/>
    </source>
</evidence>
<dbReference type="GO" id="GO:0035556">
    <property type="term" value="P:intracellular signal transduction"/>
    <property type="evidence" value="ECO:0007669"/>
    <property type="project" value="TreeGrafter"/>
</dbReference>
<evidence type="ECO:0000256" key="1">
    <source>
        <dbReference type="ARBA" id="ARBA00012513"/>
    </source>
</evidence>
<dbReference type="SMART" id="SM00220">
    <property type="entry name" value="S_TKc"/>
    <property type="match status" value="1"/>
</dbReference>
<dbReference type="PROSITE" id="PS00107">
    <property type="entry name" value="PROTEIN_KINASE_ATP"/>
    <property type="match status" value="1"/>
</dbReference>
<dbReference type="SUPFAM" id="SSF56112">
    <property type="entry name" value="Protein kinase-like (PK-like)"/>
    <property type="match status" value="1"/>
</dbReference>
<keyword evidence="5 14" id="KW-0418">Kinase</keyword>
<evidence type="ECO:0000256" key="9">
    <source>
        <dbReference type="PROSITE-ProRule" id="PRU10141"/>
    </source>
</evidence>
<keyword evidence="11" id="KW-0812">Transmembrane</keyword>
<keyword evidence="3" id="KW-0808">Transferase</keyword>
<evidence type="ECO:0000256" key="5">
    <source>
        <dbReference type="ARBA" id="ARBA00022777"/>
    </source>
</evidence>
<evidence type="ECO:0000259" key="13">
    <source>
        <dbReference type="PROSITE" id="PS50011"/>
    </source>
</evidence>
<evidence type="ECO:0000256" key="2">
    <source>
        <dbReference type="ARBA" id="ARBA00022527"/>
    </source>
</evidence>
<evidence type="ECO:0000256" key="8">
    <source>
        <dbReference type="ARBA" id="ARBA00048679"/>
    </source>
</evidence>
<evidence type="ECO:0000256" key="4">
    <source>
        <dbReference type="ARBA" id="ARBA00022741"/>
    </source>
</evidence>
<proteinExistence type="inferred from homology"/>
<dbReference type="Gene3D" id="1.10.510.10">
    <property type="entry name" value="Transferase(Phosphotransferase) domain 1"/>
    <property type="match status" value="1"/>
</dbReference>
<keyword evidence="6 9" id="KW-0067">ATP-binding</keyword>
<dbReference type="PROSITE" id="PS00108">
    <property type="entry name" value="PROTEIN_KINASE_ST"/>
    <property type="match status" value="1"/>
</dbReference>
<dbReference type="OrthoDB" id="4062651at2759"/>
<accession>A0A8H7D3P7</accession>
<dbReference type="InterPro" id="IPR050236">
    <property type="entry name" value="Ser_Thr_kinase_AGC"/>
</dbReference>
<keyword evidence="4 9" id="KW-0547">Nucleotide-binding</keyword>